<reference evidence="4 6" key="2">
    <citation type="submission" date="2020-06" db="EMBL/GenBank/DDBJ databases">
        <title>Complete genome of Paenibacillus barcinonensis KACC11450.</title>
        <authorList>
            <person name="Kim M."/>
            <person name="Park Y.-J."/>
            <person name="Shin J.-H."/>
        </authorList>
    </citation>
    <scope>NUCLEOTIDE SEQUENCE [LARGE SCALE GENOMIC DNA]</scope>
    <source>
        <strain evidence="4 6">KACC11450</strain>
    </source>
</reference>
<dbReference type="Pfam" id="PF12207">
    <property type="entry name" value="DUF3600"/>
    <property type="match status" value="1"/>
</dbReference>
<sequence length="255" mass="29451">MKLDKQLRSAYQEETKDWRVSAVVKQNVINSTRMKAPDVQRSRTWRVAILLAAVLFIPAGAYAGYTYLADSMYGSQDQITSFGGTAADYERLEAKLQQAKAHFTDNEFELYMGLLKQFAQVAMTRADAQGKLNPESWSMAEQEKYKGLVAELQPFFDKLEDLESRSSVSKAGSKSMMDTEEFWTEQFAKAEKLFTKAQYADFRSVYEQMSKYKIIVEDPDGIYQLNRLSKDQRHDLNQLRERMFGYLERLGLDVR</sequence>
<reference evidence="3 5" key="1">
    <citation type="submission" date="2018-06" db="EMBL/GenBank/DDBJ databases">
        <title>Genomic Encyclopedia of Type Strains, Phase III (KMG-III): the genomes of soil and plant-associated and newly described type strains.</title>
        <authorList>
            <person name="Whitman W."/>
        </authorList>
    </citation>
    <scope>NUCLEOTIDE SEQUENCE [LARGE SCALE GENOMIC DNA]</scope>
    <source>
        <strain evidence="3 5">CECT 7022</strain>
    </source>
</reference>
<feature type="domain" description="DUF3600" evidence="2">
    <location>
        <begin position="68"/>
        <end position="168"/>
    </location>
</feature>
<dbReference type="InterPro" id="IPR038267">
    <property type="entry name" value="ECF_sigma_eff"/>
</dbReference>
<organism evidence="3 5">
    <name type="scientific">Paenibacillus barcinonensis</name>
    <dbReference type="NCBI Taxonomy" id="198119"/>
    <lineage>
        <taxon>Bacteria</taxon>
        <taxon>Bacillati</taxon>
        <taxon>Bacillota</taxon>
        <taxon>Bacilli</taxon>
        <taxon>Bacillales</taxon>
        <taxon>Paenibacillaceae</taxon>
        <taxon>Paenibacillus</taxon>
    </lineage>
</organism>
<evidence type="ECO:0000313" key="6">
    <source>
        <dbReference type="Proteomes" id="UP000509327"/>
    </source>
</evidence>
<dbReference type="EMBL" id="QJSW01000030">
    <property type="protein sequence ID" value="PYE43217.1"/>
    <property type="molecule type" value="Genomic_DNA"/>
</dbReference>
<feature type="transmembrane region" description="Helical" evidence="1">
    <location>
        <begin position="47"/>
        <end position="68"/>
    </location>
</feature>
<evidence type="ECO:0000313" key="5">
    <source>
        <dbReference type="Proteomes" id="UP000247790"/>
    </source>
</evidence>
<gene>
    <name evidence="3" type="ORF">DFQ00_13025</name>
    <name evidence="4" type="ORF">HUB98_12275</name>
</gene>
<dbReference type="OrthoDB" id="2731598at2"/>
<protein>
    <submittedName>
        <fullName evidence="4">DUF3600 domain-containing protein</fullName>
    </submittedName>
    <submittedName>
        <fullName evidence="3">Uncharacterized protein DUF3600</fullName>
    </submittedName>
</protein>
<evidence type="ECO:0000313" key="4">
    <source>
        <dbReference type="EMBL" id="QKS57028.1"/>
    </source>
</evidence>
<dbReference type="RefSeq" id="WP_110899383.1">
    <property type="nucleotide sequence ID" value="NZ_QJSW01000030.1"/>
</dbReference>
<dbReference type="InterPro" id="IPR022019">
    <property type="entry name" value="DUF3600"/>
</dbReference>
<evidence type="ECO:0000313" key="3">
    <source>
        <dbReference type="EMBL" id="PYE43217.1"/>
    </source>
</evidence>
<keyword evidence="1" id="KW-1133">Transmembrane helix</keyword>
<evidence type="ECO:0000256" key="1">
    <source>
        <dbReference type="SAM" id="Phobius"/>
    </source>
</evidence>
<dbReference type="Proteomes" id="UP000509327">
    <property type="component" value="Chromosome"/>
</dbReference>
<proteinExistence type="predicted"/>
<dbReference type="Proteomes" id="UP000247790">
    <property type="component" value="Unassembled WGS sequence"/>
</dbReference>
<name>A0A2V4USR5_PAEBA</name>
<keyword evidence="1" id="KW-0812">Transmembrane</keyword>
<keyword evidence="1" id="KW-0472">Membrane</keyword>
<dbReference type="Gene3D" id="1.10.3950.10">
    <property type="entry name" value="putative ecf-type sigma factor negative effector from bacillus cereus"/>
    <property type="match status" value="2"/>
</dbReference>
<dbReference type="AlphaFoldDB" id="A0A2V4USR5"/>
<accession>A0A2V4USR5</accession>
<evidence type="ECO:0000259" key="2">
    <source>
        <dbReference type="Pfam" id="PF12207"/>
    </source>
</evidence>
<keyword evidence="6" id="KW-1185">Reference proteome</keyword>
<dbReference type="EMBL" id="CP054614">
    <property type="protein sequence ID" value="QKS57028.1"/>
    <property type="molecule type" value="Genomic_DNA"/>
</dbReference>